<keyword evidence="1" id="KW-0812">Transmembrane</keyword>
<dbReference type="Proteomes" id="UP000254869">
    <property type="component" value="Unassembled WGS sequence"/>
</dbReference>
<dbReference type="Pfam" id="PF00990">
    <property type="entry name" value="GGDEF"/>
    <property type="match status" value="1"/>
</dbReference>
<dbReference type="Gene3D" id="3.30.70.270">
    <property type="match status" value="1"/>
</dbReference>
<dbReference type="InterPro" id="IPR000160">
    <property type="entry name" value="GGDEF_dom"/>
</dbReference>
<dbReference type="PROSITE" id="PS50887">
    <property type="entry name" value="GGDEF"/>
    <property type="match status" value="1"/>
</dbReference>
<dbReference type="SUPFAM" id="SSF55073">
    <property type="entry name" value="Nucleotide cyclase"/>
    <property type="match status" value="1"/>
</dbReference>
<name>A0A370HXF1_9NOCA</name>
<feature type="transmembrane region" description="Helical" evidence="1">
    <location>
        <begin position="63"/>
        <end position="84"/>
    </location>
</feature>
<dbReference type="NCBIfam" id="TIGR00254">
    <property type="entry name" value="GGDEF"/>
    <property type="match status" value="1"/>
</dbReference>
<sequence>MSSSRSIVRAWWRDRVDYRWLLDTFESHHALVPMRLAVGAGGAVLLVITILSAMSRSGSTGVVGAVVTGLVSLLAAAWAVRWWFFTWPSQTESLIWVALADLASPANCLPEQNRLYGALGAILLVVIGGYVTVFHGPRVLALHVCWSLLAIVVLSIRMVLGGPPQSAAVAGDIPLAVAVVLIMVAATVVVLPPVHFCHWLLRRDALSDPLTMLLNRRGLDYYLSRFAGSGATRNSRGAYVITLDLDRFKNVNDTFGHLFGDEVLAGTADRLRVAAPPGSVIARNGGEEFVVVGHVHGDEVRVIAERLRRGIETMHDLPVRITASVGVGVCDIEQLHEQGAEKTIRRLLRCSDIAMYRAKRLGGNAVVIANSAEMDEAAERLSASGPA</sequence>
<evidence type="ECO:0000259" key="2">
    <source>
        <dbReference type="PROSITE" id="PS50887"/>
    </source>
</evidence>
<keyword evidence="1" id="KW-1133">Transmembrane helix</keyword>
<keyword evidence="4" id="KW-1185">Reference proteome</keyword>
<feature type="domain" description="GGDEF" evidence="2">
    <location>
        <begin position="236"/>
        <end position="371"/>
    </location>
</feature>
<dbReference type="PANTHER" id="PTHR45138:SF9">
    <property type="entry name" value="DIGUANYLATE CYCLASE DGCM-RELATED"/>
    <property type="match status" value="1"/>
</dbReference>
<dbReference type="AlphaFoldDB" id="A0A370HXF1"/>
<dbReference type="GO" id="GO:0052621">
    <property type="term" value="F:diguanylate cyclase activity"/>
    <property type="evidence" value="ECO:0007669"/>
    <property type="project" value="TreeGrafter"/>
</dbReference>
<dbReference type="STRING" id="1210086.GCA_001613105_05022"/>
<protein>
    <submittedName>
        <fullName evidence="3">Diguanylate cyclase (GGDEF)-like protein</fullName>
    </submittedName>
</protein>
<dbReference type="EMBL" id="QQBC01000011">
    <property type="protein sequence ID" value="RDI63187.1"/>
    <property type="molecule type" value="Genomic_DNA"/>
</dbReference>
<evidence type="ECO:0000256" key="1">
    <source>
        <dbReference type="SAM" id="Phobius"/>
    </source>
</evidence>
<accession>A0A370HXF1</accession>
<reference evidence="3 4" key="1">
    <citation type="submission" date="2018-07" db="EMBL/GenBank/DDBJ databases">
        <title>Genomic Encyclopedia of Type Strains, Phase IV (KMG-IV): sequencing the most valuable type-strain genomes for metagenomic binning, comparative biology and taxonomic classification.</title>
        <authorList>
            <person name="Goeker M."/>
        </authorList>
    </citation>
    <scope>NUCLEOTIDE SEQUENCE [LARGE SCALE GENOMIC DNA]</scope>
    <source>
        <strain evidence="3 4">DSM 44290</strain>
    </source>
</reference>
<dbReference type="SMART" id="SM00267">
    <property type="entry name" value="GGDEF"/>
    <property type="match status" value="1"/>
</dbReference>
<dbReference type="CDD" id="cd01949">
    <property type="entry name" value="GGDEF"/>
    <property type="match status" value="1"/>
</dbReference>
<proteinExistence type="predicted"/>
<feature type="transmembrane region" description="Helical" evidence="1">
    <location>
        <begin position="30"/>
        <end position="51"/>
    </location>
</feature>
<dbReference type="InterPro" id="IPR043128">
    <property type="entry name" value="Rev_trsase/Diguanyl_cyclase"/>
</dbReference>
<gene>
    <name evidence="3" type="ORF">DFR76_111205</name>
</gene>
<evidence type="ECO:0000313" key="4">
    <source>
        <dbReference type="Proteomes" id="UP000254869"/>
    </source>
</evidence>
<feature type="transmembrane region" description="Helical" evidence="1">
    <location>
        <begin position="115"/>
        <end position="133"/>
    </location>
</feature>
<dbReference type="InterPro" id="IPR029787">
    <property type="entry name" value="Nucleotide_cyclase"/>
</dbReference>
<dbReference type="RefSeq" id="WP_068002283.1">
    <property type="nucleotide sequence ID" value="NZ_QQBC01000011.1"/>
</dbReference>
<feature type="transmembrane region" description="Helical" evidence="1">
    <location>
        <begin position="140"/>
        <end position="161"/>
    </location>
</feature>
<evidence type="ECO:0000313" key="3">
    <source>
        <dbReference type="EMBL" id="RDI63187.1"/>
    </source>
</evidence>
<dbReference type="InterPro" id="IPR050469">
    <property type="entry name" value="Diguanylate_Cyclase"/>
</dbReference>
<comment type="caution">
    <text evidence="3">The sequence shown here is derived from an EMBL/GenBank/DDBJ whole genome shotgun (WGS) entry which is preliminary data.</text>
</comment>
<dbReference type="PANTHER" id="PTHR45138">
    <property type="entry name" value="REGULATORY COMPONENTS OF SENSORY TRANSDUCTION SYSTEM"/>
    <property type="match status" value="1"/>
</dbReference>
<organism evidence="3 4">
    <name type="scientific">Nocardia pseudobrasiliensis</name>
    <dbReference type="NCBI Taxonomy" id="45979"/>
    <lineage>
        <taxon>Bacteria</taxon>
        <taxon>Bacillati</taxon>
        <taxon>Actinomycetota</taxon>
        <taxon>Actinomycetes</taxon>
        <taxon>Mycobacteriales</taxon>
        <taxon>Nocardiaceae</taxon>
        <taxon>Nocardia</taxon>
    </lineage>
</organism>
<keyword evidence="1" id="KW-0472">Membrane</keyword>
<feature type="transmembrane region" description="Helical" evidence="1">
    <location>
        <begin position="173"/>
        <end position="194"/>
    </location>
</feature>